<dbReference type="SMART" id="SM00382">
    <property type="entry name" value="AAA"/>
    <property type="match status" value="1"/>
</dbReference>
<evidence type="ECO:0000313" key="2">
    <source>
        <dbReference type="EMBL" id="QZO01138.1"/>
    </source>
</evidence>
<dbReference type="AlphaFoldDB" id="A0A9E6RD74"/>
<dbReference type="Gene3D" id="3.40.50.300">
    <property type="entry name" value="P-loop containing nucleotide triphosphate hydrolases"/>
    <property type="match status" value="1"/>
</dbReference>
<dbReference type="Proteomes" id="UP000825701">
    <property type="component" value="Chromosome"/>
</dbReference>
<dbReference type="Gene3D" id="1.10.8.60">
    <property type="match status" value="1"/>
</dbReference>
<dbReference type="InterPro" id="IPR003959">
    <property type="entry name" value="ATPase_AAA_core"/>
</dbReference>
<dbReference type="CDD" id="cd19481">
    <property type="entry name" value="RecA-like_protease"/>
    <property type="match status" value="1"/>
</dbReference>
<dbReference type="RefSeq" id="WP_261404376.1">
    <property type="nucleotide sequence ID" value="NZ_CP081869.1"/>
</dbReference>
<keyword evidence="3" id="KW-1185">Reference proteome</keyword>
<name>A0A9E6RD74_9HYPH</name>
<dbReference type="PANTHER" id="PTHR23076:SF97">
    <property type="entry name" value="ATP-DEPENDENT ZINC METALLOPROTEASE YME1L1"/>
    <property type="match status" value="1"/>
</dbReference>
<protein>
    <submittedName>
        <fullName evidence="2">ATP-binding protein</fullName>
    </submittedName>
</protein>
<keyword evidence="2" id="KW-0547">Nucleotide-binding</keyword>
<reference evidence="2" key="1">
    <citation type="submission" date="2021-08" db="EMBL/GenBank/DDBJ databases">
        <authorList>
            <person name="Zhang H."/>
            <person name="Xu M."/>
            <person name="Yu Z."/>
            <person name="Yang L."/>
            <person name="Cai Y."/>
        </authorList>
    </citation>
    <scope>NUCLEOTIDE SEQUENCE</scope>
    <source>
        <strain evidence="2">CHL1</strain>
    </source>
</reference>
<dbReference type="EMBL" id="CP081869">
    <property type="protein sequence ID" value="QZO01138.1"/>
    <property type="molecule type" value="Genomic_DNA"/>
</dbReference>
<dbReference type="KEGG" id="cmet:K6K41_06175"/>
<accession>A0A9E6RD74</accession>
<dbReference type="GO" id="GO:0005886">
    <property type="term" value="C:plasma membrane"/>
    <property type="evidence" value="ECO:0007669"/>
    <property type="project" value="TreeGrafter"/>
</dbReference>
<dbReference type="GO" id="GO:0005524">
    <property type="term" value="F:ATP binding"/>
    <property type="evidence" value="ECO:0007669"/>
    <property type="project" value="UniProtKB-KW"/>
</dbReference>
<evidence type="ECO:0000313" key="3">
    <source>
        <dbReference type="Proteomes" id="UP000825701"/>
    </source>
</evidence>
<dbReference type="GO" id="GO:0030163">
    <property type="term" value="P:protein catabolic process"/>
    <property type="evidence" value="ECO:0007669"/>
    <property type="project" value="TreeGrafter"/>
</dbReference>
<keyword evidence="2" id="KW-0067">ATP-binding</keyword>
<evidence type="ECO:0000259" key="1">
    <source>
        <dbReference type="SMART" id="SM00382"/>
    </source>
</evidence>
<proteinExistence type="predicted"/>
<dbReference type="Pfam" id="PF00004">
    <property type="entry name" value="AAA"/>
    <property type="match status" value="1"/>
</dbReference>
<dbReference type="GO" id="GO:0006508">
    <property type="term" value="P:proteolysis"/>
    <property type="evidence" value="ECO:0007669"/>
    <property type="project" value="TreeGrafter"/>
</dbReference>
<gene>
    <name evidence="2" type="ORF">K6K41_06175</name>
</gene>
<dbReference type="GO" id="GO:0004176">
    <property type="term" value="F:ATP-dependent peptidase activity"/>
    <property type="evidence" value="ECO:0007669"/>
    <property type="project" value="TreeGrafter"/>
</dbReference>
<dbReference type="InterPro" id="IPR027417">
    <property type="entry name" value="P-loop_NTPase"/>
</dbReference>
<dbReference type="PANTHER" id="PTHR23076">
    <property type="entry name" value="METALLOPROTEASE M41 FTSH"/>
    <property type="match status" value="1"/>
</dbReference>
<dbReference type="InterPro" id="IPR003593">
    <property type="entry name" value="AAA+_ATPase"/>
</dbReference>
<dbReference type="SUPFAM" id="SSF52540">
    <property type="entry name" value="P-loop containing nucleoside triphosphate hydrolases"/>
    <property type="match status" value="1"/>
</dbReference>
<feature type="domain" description="AAA+ ATPase" evidence="1">
    <location>
        <begin position="238"/>
        <end position="379"/>
    </location>
</feature>
<dbReference type="GO" id="GO:0016887">
    <property type="term" value="F:ATP hydrolysis activity"/>
    <property type="evidence" value="ECO:0007669"/>
    <property type="project" value="InterPro"/>
</dbReference>
<organism evidence="2 3">
    <name type="scientific">Chenggangzhangella methanolivorans</name>
    <dbReference type="NCBI Taxonomy" id="1437009"/>
    <lineage>
        <taxon>Bacteria</taxon>
        <taxon>Pseudomonadati</taxon>
        <taxon>Pseudomonadota</taxon>
        <taxon>Alphaproteobacteria</taxon>
        <taxon>Hyphomicrobiales</taxon>
        <taxon>Methylopilaceae</taxon>
        <taxon>Chenggangzhangella</taxon>
    </lineage>
</organism>
<sequence length="513" mass="55057">MSRNEDADAVGERPIARPFRQIFVEIVVDQHLTPDIIDACVQDQITVVIDAPTEIWANALAGPIAGRCQSLPLCRRPYVFKRGAPRKVRTSKEDTDLETLQLKLSTGASVIALFCPASEPLPILTDSADIRIEIMRPTTEDVAKALSEATATPVDAGLIAAVNTIDLDGLCALVRPRASAEQTLQRFKIAIQGGADSDGIPTIHQLAGYGDAKRWALSALHVIESIRAGEPGVTLADLPRGALLVGPPGTGKSIFAQSLAKTLGVGSVITSVSEWLSTGDTHLGTVISAARASIAKASSFQPGLLFIDEVDSLVDRDQEKGSSASWWLNFVNAVLSAIDGAVKVPGLVVVGACNDLNRVDKALRRSGRLETIVHIGLPNEADRLSIFDFYVKGAVSRADLRSCAIRSGGMSGADIQRAVREARQLARERHRRLTLKDLHEALSPRIRLDDAETRTAAGHEAGHALASLLLGDRLIAVDVDRALTHLHPLPRILDNDLIDWPAPIEWSGWNVSS</sequence>